<dbReference type="SUPFAM" id="SSF102712">
    <property type="entry name" value="JAB1/MPN domain"/>
    <property type="match status" value="1"/>
</dbReference>
<evidence type="ECO:0000259" key="5">
    <source>
        <dbReference type="PROSITE" id="PS50249"/>
    </source>
</evidence>
<evidence type="ECO:0008006" key="11">
    <source>
        <dbReference type="Google" id="ProtNLM"/>
    </source>
</evidence>
<feature type="region of interest" description="Disordered" evidence="3">
    <location>
        <begin position="30"/>
        <end position="98"/>
    </location>
</feature>
<feature type="domain" description="SANT" evidence="7">
    <location>
        <begin position="89"/>
        <end position="142"/>
    </location>
</feature>
<feature type="compositionally biased region" description="Basic and acidic residues" evidence="3">
    <location>
        <begin position="65"/>
        <end position="75"/>
    </location>
</feature>
<dbReference type="SUPFAM" id="SSF46689">
    <property type="entry name" value="Homeodomain-like"/>
    <property type="match status" value="2"/>
</dbReference>
<dbReference type="PANTHER" id="PTHR10410">
    <property type="entry name" value="EUKARYOTIC TRANSLATION INITIATION FACTOR 3 -RELATED"/>
    <property type="match status" value="1"/>
</dbReference>
<dbReference type="PROSITE" id="PS51294">
    <property type="entry name" value="HTH_MYB"/>
    <property type="match status" value="1"/>
</dbReference>
<evidence type="ECO:0000259" key="8">
    <source>
        <dbReference type="PROSITE" id="PS51294"/>
    </source>
</evidence>
<dbReference type="InterPro" id="IPR036388">
    <property type="entry name" value="WH-like_DNA-bd_sf"/>
</dbReference>
<feature type="domain" description="MPN" evidence="5">
    <location>
        <begin position="396"/>
        <end position="534"/>
    </location>
</feature>
<dbReference type="SMART" id="SM00717">
    <property type="entry name" value="SANT"/>
    <property type="match status" value="1"/>
</dbReference>
<dbReference type="Pfam" id="PF00249">
    <property type="entry name" value="Myb_DNA-binding"/>
    <property type="match status" value="1"/>
</dbReference>
<dbReference type="Gene3D" id="1.10.10.60">
    <property type="entry name" value="Homeodomain-like"/>
    <property type="match status" value="1"/>
</dbReference>
<dbReference type="Proteomes" id="UP001473302">
    <property type="component" value="Unassembled WGS sequence"/>
</dbReference>
<accession>A0ABP9Z8U6</accession>
<evidence type="ECO:0000259" key="4">
    <source>
        <dbReference type="PROSITE" id="PS50090"/>
    </source>
</evidence>
<dbReference type="InterPro" id="IPR017930">
    <property type="entry name" value="Myb_dom"/>
</dbReference>
<dbReference type="InterPro" id="IPR000555">
    <property type="entry name" value="JAMM/MPN+_dom"/>
</dbReference>
<evidence type="ECO:0000259" key="6">
    <source>
        <dbReference type="PROSITE" id="PS50934"/>
    </source>
</evidence>
<comment type="caution">
    <text evidence="9">The sequence shown here is derived from an EMBL/GenBank/DDBJ whole genome shotgun (WGS) entry which is preliminary data.</text>
</comment>
<feature type="compositionally biased region" description="Polar residues" evidence="3">
    <location>
        <begin position="80"/>
        <end position="92"/>
    </location>
</feature>
<dbReference type="CDD" id="cd00167">
    <property type="entry name" value="SANT"/>
    <property type="match status" value="1"/>
</dbReference>
<dbReference type="Gene3D" id="1.10.10.10">
    <property type="entry name" value="Winged helix-like DNA-binding domain superfamily/Winged helix DNA-binding domain"/>
    <property type="match status" value="1"/>
</dbReference>
<dbReference type="Gene3D" id="3.40.140.10">
    <property type="entry name" value="Cytidine Deaminase, domain 2"/>
    <property type="match status" value="1"/>
</dbReference>
<evidence type="ECO:0000256" key="1">
    <source>
        <dbReference type="ARBA" id="ARBA00023125"/>
    </source>
</evidence>
<keyword evidence="10" id="KW-1185">Reference proteome</keyword>
<dbReference type="InterPro" id="IPR017884">
    <property type="entry name" value="SANT_dom"/>
</dbReference>
<dbReference type="PROSITE" id="PS50090">
    <property type="entry name" value="MYB_LIKE"/>
    <property type="match status" value="1"/>
</dbReference>
<name>A0ABP9Z8U6_9FUNG</name>
<dbReference type="EMBL" id="BAABUK010000026">
    <property type="protein sequence ID" value="GAA5815540.1"/>
    <property type="molecule type" value="Genomic_DNA"/>
</dbReference>
<dbReference type="CDD" id="cd08067">
    <property type="entry name" value="MPN_2A_DUB"/>
    <property type="match status" value="1"/>
</dbReference>
<feature type="domain" description="SWIRM" evidence="6">
    <location>
        <begin position="220"/>
        <end position="318"/>
    </location>
</feature>
<evidence type="ECO:0000259" key="7">
    <source>
        <dbReference type="PROSITE" id="PS51293"/>
    </source>
</evidence>
<dbReference type="Pfam" id="PF01398">
    <property type="entry name" value="JAB"/>
    <property type="match status" value="1"/>
</dbReference>
<dbReference type="InterPro" id="IPR001005">
    <property type="entry name" value="SANT/Myb"/>
</dbReference>
<dbReference type="PROSITE" id="PS50249">
    <property type="entry name" value="MPN"/>
    <property type="match status" value="1"/>
</dbReference>
<feature type="domain" description="HTH myb-type" evidence="8">
    <location>
        <begin position="92"/>
        <end position="143"/>
    </location>
</feature>
<evidence type="ECO:0000256" key="2">
    <source>
        <dbReference type="ARBA" id="ARBA00023242"/>
    </source>
</evidence>
<dbReference type="PROSITE" id="PS51293">
    <property type="entry name" value="SANT"/>
    <property type="match status" value="1"/>
</dbReference>
<dbReference type="InterPro" id="IPR007526">
    <property type="entry name" value="SWIRM"/>
</dbReference>
<protein>
    <recommendedName>
        <fullName evidence="11">Myb-like, SWIRM and MPN domain-containing protein 1</fullName>
    </recommendedName>
</protein>
<reference evidence="9 10" key="1">
    <citation type="submission" date="2024-04" db="EMBL/GenBank/DDBJ databases">
        <title>genome sequences of Mucor flavus KT1a and Helicostylum pulchrum KT1b strains isolated from the surface of a dry-aged beef.</title>
        <authorList>
            <person name="Toyotome T."/>
            <person name="Hosono M."/>
            <person name="Torimaru M."/>
            <person name="Fukuda K."/>
            <person name="Mikami N."/>
        </authorList>
    </citation>
    <scope>NUCLEOTIDE SEQUENCE [LARGE SCALE GENOMIC DNA]</scope>
    <source>
        <strain evidence="9 10">KT1a</strain>
    </source>
</reference>
<evidence type="ECO:0000256" key="3">
    <source>
        <dbReference type="SAM" id="MobiDB-lite"/>
    </source>
</evidence>
<evidence type="ECO:0000313" key="9">
    <source>
        <dbReference type="EMBL" id="GAA5815540.1"/>
    </source>
</evidence>
<dbReference type="InterPro" id="IPR050242">
    <property type="entry name" value="JAMM_MPN+_peptidase_M67A"/>
</dbReference>
<sequence length="653" mass="74171">MEDSSHELIDQMIAKEQYCYGFEAVSSLNNPSGLSNTSSQTPLPVTHTEEDVGVKKVQTSTNDILENKKEAKPKNEQPPAKSSSSFLPSHNQRWSEEEDQSLVDAVAACGYGHWIAVAEHVKTRNPLQCKNRARQKIPVSPQQKKNKPERKIDIAVASTVIVTKTTVNPKIKSVSFADTQEMSAQTTSMTELEVPTTDVDNVKIGQEYPSKEQDEQEDLNKEQEVECNFDLTGITDHEKKENTEWFLGKPAKTPERYMRIRNHIISCWKKNSPYYLTKTAGRKNLADCGDVNAVGRIHAYLESIQVINLNCSSPVKRTYGRSSHRLEDGADVDDEDEFGENCNIIKGDGKSRPKRAVKKPETFYNEHGHESGHGNDPFTLVPVGYYPNQKSAPFTVDIASNALLVMEFHSHLAYTEIIGLLGGRIVHKEDGSKQLKVEYVFPCRSTSTGIQCEMDPVSEMAAREVFEQKGLHVVGWYHSHPTFEPEPSIRDIENQTSYQDLFRDDASGVEPFIGVIITPYNSRNIVSDRSQFQFIHISKRWNLNNSYRLPFACLQNITQCETISNEVVEIIQNLITEYRTYEHKIDMNLRYGDITRLEKLMRSLKNHLFMSPENNEKFLLDLKEMLQKNFHGAISSQEEIPKQIDTIIHSLAI</sequence>
<dbReference type="PROSITE" id="PS50934">
    <property type="entry name" value="SWIRM"/>
    <property type="match status" value="1"/>
</dbReference>
<dbReference type="InterPro" id="IPR009057">
    <property type="entry name" value="Homeodomain-like_sf"/>
</dbReference>
<dbReference type="InterPro" id="IPR037518">
    <property type="entry name" value="MPN"/>
</dbReference>
<organism evidence="9 10">
    <name type="scientific">Mucor flavus</name>
    <dbReference type="NCBI Taxonomy" id="439312"/>
    <lineage>
        <taxon>Eukaryota</taxon>
        <taxon>Fungi</taxon>
        <taxon>Fungi incertae sedis</taxon>
        <taxon>Mucoromycota</taxon>
        <taxon>Mucoromycotina</taxon>
        <taxon>Mucoromycetes</taxon>
        <taxon>Mucorales</taxon>
        <taxon>Mucorineae</taxon>
        <taxon>Mucoraceae</taxon>
        <taxon>Mucor</taxon>
    </lineage>
</organism>
<gene>
    <name evidence="9" type="ORF">MFLAVUS_009052</name>
</gene>
<feature type="compositionally biased region" description="Polar residues" evidence="3">
    <location>
        <begin position="30"/>
        <end position="43"/>
    </location>
</feature>
<keyword evidence="2" id="KW-0539">Nucleus</keyword>
<dbReference type="Pfam" id="PF04433">
    <property type="entry name" value="SWIRM"/>
    <property type="match status" value="1"/>
</dbReference>
<evidence type="ECO:0000313" key="10">
    <source>
        <dbReference type="Proteomes" id="UP001473302"/>
    </source>
</evidence>
<keyword evidence="1" id="KW-0238">DNA-binding</keyword>
<feature type="domain" description="Myb-like" evidence="4">
    <location>
        <begin position="93"/>
        <end position="137"/>
    </location>
</feature>
<proteinExistence type="predicted"/>